<keyword evidence="2" id="KW-0238">DNA-binding</keyword>
<dbReference type="GO" id="GO:0016514">
    <property type="term" value="C:SWI/SNF complex"/>
    <property type="evidence" value="ECO:0007669"/>
    <property type="project" value="TreeGrafter"/>
</dbReference>
<evidence type="ECO:0000313" key="11">
    <source>
        <dbReference type="Proteomes" id="UP001138500"/>
    </source>
</evidence>
<protein>
    <submittedName>
        <fullName evidence="10">SWI/SNF and RSC complexes subunit ssr2-like</fullName>
    </submittedName>
</protein>
<dbReference type="InterPro" id="IPR036388">
    <property type="entry name" value="WH-like_DNA-bd_sf"/>
</dbReference>
<dbReference type="InterPro" id="IPR009057">
    <property type="entry name" value="Homeodomain-like_sf"/>
</dbReference>
<feature type="compositionally biased region" description="Acidic residues" evidence="6">
    <location>
        <begin position="83"/>
        <end position="93"/>
    </location>
</feature>
<feature type="domain" description="SWIRM" evidence="8">
    <location>
        <begin position="136"/>
        <end position="233"/>
    </location>
</feature>
<feature type="compositionally biased region" description="Basic and acidic residues" evidence="6">
    <location>
        <begin position="538"/>
        <end position="547"/>
    </location>
</feature>
<dbReference type="SMART" id="SM00717">
    <property type="entry name" value="SANT"/>
    <property type="match status" value="1"/>
</dbReference>
<reference evidence="10 11" key="1">
    <citation type="journal article" date="2018" name="IMA Fungus">
        <title>IMA Genome-F 10: Nine draft genome sequences of Claviceps purpurea s.lat., including C. arundinis, C. humidiphila, and C. cf. spartinae, pseudomolecules for the pitch canker pathogen Fusarium circinatum, draft genome of Davidsoniella eucalypti, Grosmannia galeiformis, Quambalaria eucalypti, and Teratosphaeria destructans.</title>
        <authorList>
            <person name="Wingfield B.D."/>
            <person name="Liu M."/>
            <person name="Nguyen H.D."/>
            <person name="Lane F.A."/>
            <person name="Morgan S.W."/>
            <person name="De Vos L."/>
            <person name="Wilken P.M."/>
            <person name="Duong T.A."/>
            <person name="Aylward J."/>
            <person name="Coetzee M.P."/>
            <person name="Dadej K."/>
            <person name="De Beer Z.W."/>
            <person name="Findlay W."/>
            <person name="Havenga M."/>
            <person name="Kolarik M."/>
            <person name="Menzies J.G."/>
            <person name="Naidoo K."/>
            <person name="Pochopski O."/>
            <person name="Shoukouhi P."/>
            <person name="Santana Q.C."/>
            <person name="Seifert K.A."/>
            <person name="Soal N."/>
            <person name="Steenkamp E.T."/>
            <person name="Tatham C.T."/>
            <person name="van der Nest M.A."/>
            <person name="Wingfield M.J."/>
        </authorList>
    </citation>
    <scope>NUCLEOTIDE SEQUENCE [LARGE SCALE GENOMIC DNA]</scope>
    <source>
        <strain evidence="10">CMW44962</strain>
    </source>
</reference>
<dbReference type="GO" id="GO:0006338">
    <property type="term" value="P:chromatin remodeling"/>
    <property type="evidence" value="ECO:0007669"/>
    <property type="project" value="UniProtKB-ARBA"/>
</dbReference>
<dbReference type="PANTHER" id="PTHR12802">
    <property type="entry name" value="SWI/SNF COMPLEX-RELATED"/>
    <property type="match status" value="1"/>
</dbReference>
<dbReference type="PROSITE" id="PS50934">
    <property type="entry name" value="SWIRM"/>
    <property type="match status" value="1"/>
</dbReference>
<gene>
    <name evidence="10" type="ORF">Tdes44962_MAKER00995</name>
</gene>
<evidence type="ECO:0000259" key="8">
    <source>
        <dbReference type="PROSITE" id="PS50934"/>
    </source>
</evidence>
<name>A0A9W7VYW6_9PEZI</name>
<evidence type="ECO:0000259" key="9">
    <source>
        <dbReference type="PROSITE" id="PS51293"/>
    </source>
</evidence>
<dbReference type="AlphaFoldDB" id="A0A9W7VYW6"/>
<dbReference type="Proteomes" id="UP001138500">
    <property type="component" value="Unassembled WGS sequence"/>
</dbReference>
<evidence type="ECO:0000256" key="5">
    <source>
        <dbReference type="SAM" id="Coils"/>
    </source>
</evidence>
<dbReference type="InterPro" id="IPR032451">
    <property type="entry name" value="SMARCC_C"/>
</dbReference>
<comment type="caution">
    <text evidence="10">The sequence shown here is derived from an EMBL/GenBank/DDBJ whole genome shotgun (WGS) entry which is preliminary data.</text>
</comment>
<dbReference type="CDD" id="cd00167">
    <property type="entry name" value="SANT"/>
    <property type="match status" value="1"/>
</dbReference>
<dbReference type="Pfam" id="PF16495">
    <property type="entry name" value="SWIRM-assoc_1"/>
    <property type="match status" value="1"/>
</dbReference>
<keyword evidence="3" id="KW-0804">Transcription</keyword>
<evidence type="ECO:0000256" key="3">
    <source>
        <dbReference type="ARBA" id="ARBA00023163"/>
    </source>
</evidence>
<reference evidence="10 11" key="2">
    <citation type="journal article" date="2021" name="Curr. Genet.">
        <title>Genetic response to nitrogen starvation in the aggressive Eucalyptus foliar pathogen Teratosphaeria destructans.</title>
        <authorList>
            <person name="Havenga M."/>
            <person name="Wingfield B.D."/>
            <person name="Wingfield M.J."/>
            <person name="Dreyer L.L."/>
            <person name="Roets F."/>
            <person name="Aylward J."/>
        </authorList>
    </citation>
    <scope>NUCLEOTIDE SEQUENCE [LARGE SCALE GENOMIC DNA]</scope>
    <source>
        <strain evidence="10">CMW44962</strain>
    </source>
</reference>
<dbReference type="OrthoDB" id="118550at2759"/>
<dbReference type="Gene3D" id="1.10.10.60">
    <property type="entry name" value="Homeodomain-like"/>
    <property type="match status" value="1"/>
</dbReference>
<proteinExistence type="predicted"/>
<keyword evidence="4" id="KW-0539">Nucleus</keyword>
<feature type="compositionally biased region" description="Polar residues" evidence="6">
    <location>
        <begin position="60"/>
        <end position="70"/>
    </location>
</feature>
<keyword evidence="5" id="KW-0175">Coiled coil</keyword>
<dbReference type="PROSITE" id="PS50090">
    <property type="entry name" value="MYB_LIKE"/>
    <property type="match status" value="1"/>
</dbReference>
<evidence type="ECO:0000256" key="4">
    <source>
        <dbReference type="ARBA" id="ARBA00023242"/>
    </source>
</evidence>
<evidence type="ECO:0000256" key="6">
    <source>
        <dbReference type="SAM" id="MobiDB-lite"/>
    </source>
</evidence>
<feature type="compositionally biased region" description="Polar residues" evidence="6">
    <location>
        <begin position="672"/>
        <end position="683"/>
    </location>
</feature>
<feature type="region of interest" description="Disordered" evidence="6">
    <location>
        <begin position="294"/>
        <end position="318"/>
    </location>
</feature>
<keyword evidence="11" id="KW-1185">Reference proteome</keyword>
<feature type="region of interest" description="Disordered" evidence="6">
    <location>
        <begin position="1"/>
        <end position="95"/>
    </location>
</feature>
<dbReference type="EMBL" id="RIBY02002422">
    <property type="protein sequence ID" value="KAH9815747.1"/>
    <property type="molecule type" value="Genomic_DNA"/>
</dbReference>
<feature type="region of interest" description="Disordered" evidence="6">
    <location>
        <begin position="672"/>
        <end position="699"/>
    </location>
</feature>
<dbReference type="CDD" id="cd02336">
    <property type="entry name" value="ZZ_RSC8"/>
    <property type="match status" value="1"/>
</dbReference>
<accession>A0A9W7VYW6</accession>
<dbReference type="Gene3D" id="1.10.10.10">
    <property type="entry name" value="Winged helix-like DNA-binding domain superfamily/Winged helix DNA-binding domain"/>
    <property type="match status" value="1"/>
</dbReference>
<dbReference type="PANTHER" id="PTHR12802:SF41">
    <property type="entry name" value="BRAHMA ASSOCIATED PROTEIN 155 KDA"/>
    <property type="match status" value="1"/>
</dbReference>
<dbReference type="InterPro" id="IPR017884">
    <property type="entry name" value="SANT_dom"/>
</dbReference>
<feature type="domain" description="SANT" evidence="9">
    <location>
        <begin position="396"/>
        <end position="447"/>
    </location>
</feature>
<keyword evidence="1" id="KW-0805">Transcription regulation</keyword>
<feature type="compositionally biased region" description="Basic and acidic residues" evidence="6">
    <location>
        <begin position="515"/>
        <end position="530"/>
    </location>
</feature>
<dbReference type="GO" id="GO:0042393">
    <property type="term" value="F:histone binding"/>
    <property type="evidence" value="ECO:0007669"/>
    <property type="project" value="TreeGrafter"/>
</dbReference>
<dbReference type="SUPFAM" id="SSF46689">
    <property type="entry name" value="Homeodomain-like"/>
    <property type="match status" value="2"/>
</dbReference>
<feature type="region of interest" description="Disordered" evidence="6">
    <location>
        <begin position="251"/>
        <end position="270"/>
    </location>
</feature>
<dbReference type="FunFam" id="1.10.10.10:FF:000020">
    <property type="entry name" value="SWI/SNF complex subunit SMARCC2 isoform c"/>
    <property type="match status" value="1"/>
</dbReference>
<evidence type="ECO:0000256" key="2">
    <source>
        <dbReference type="ARBA" id="ARBA00023125"/>
    </source>
</evidence>
<dbReference type="GO" id="GO:0003677">
    <property type="term" value="F:DNA binding"/>
    <property type="evidence" value="ECO:0007669"/>
    <property type="project" value="UniProtKB-KW"/>
</dbReference>
<dbReference type="GO" id="GO:0045893">
    <property type="term" value="P:positive regulation of DNA-templated transcription"/>
    <property type="evidence" value="ECO:0007669"/>
    <property type="project" value="TreeGrafter"/>
</dbReference>
<feature type="domain" description="Myb-like" evidence="7">
    <location>
        <begin position="397"/>
        <end position="443"/>
    </location>
</feature>
<evidence type="ECO:0000313" key="10">
    <source>
        <dbReference type="EMBL" id="KAH9815747.1"/>
    </source>
</evidence>
<evidence type="ECO:0000256" key="1">
    <source>
        <dbReference type="ARBA" id="ARBA00023015"/>
    </source>
</evidence>
<feature type="coiled-coil region" evidence="5">
    <location>
        <begin position="602"/>
        <end position="632"/>
    </location>
</feature>
<dbReference type="Pfam" id="PF00249">
    <property type="entry name" value="Myb_DNA-binding"/>
    <property type="match status" value="1"/>
</dbReference>
<dbReference type="InterPro" id="IPR007526">
    <property type="entry name" value="SWIRM"/>
</dbReference>
<dbReference type="FunFam" id="1.10.10.60:FF:000014">
    <property type="entry name" value="SWI/SNF complex subunit SMARCC2 isoform C"/>
    <property type="match status" value="1"/>
</dbReference>
<evidence type="ECO:0000259" key="7">
    <source>
        <dbReference type="PROSITE" id="PS50090"/>
    </source>
</evidence>
<sequence>MEGGFADEDSKAPAQSSDEMIAAENEAVEAKQEGAQDQDTSMNEDAGGAKEQPSEGADAPTTTATAQVSDNPLDAPDGPPPEGAEEGDGDEEMADTKDEGALAAADTTAPAPSATITKTAVEQSARSHLIEQTHAIILPSYSTWFDMHNIHPLERKALPEFFNNRNRSKTPAVYKDYRDFMVNTYRLNPAEYLTVTACRRNLAGDVCAIMRVHAFLEQWGLINYQIDPDTRPSNIGPPFTGHFRITADTPRGLQPHQPAPNPTITAGKPHAGTERLAQTGKADLNLEVRRNIYDDKGKDVTPGSAGDANGEAQKSLEDSLSKDTKQYFCYSCGKDCTRVRYHNSKNPPSAATTPKPTKEQRYDLCSLCFQEGRFPSNTTAADYVKIENERYQSLGDREAPWSDSELLLLLEGLEMFDDNWESVADHVGSRTREECVMKFLQLEIEDKYLEDPPRDGQTNGIGAADLAYLSGGRIPYSQFDNPVMSVMGFLAGLADPATTAKAAGKSVEEMRRTLKSKLDGDSSTGAEKEGAPASSEGGEVKGERAESMDVDDTTSLATREPPTSHDLPTTALSLTAARAAALASHTERQLTNQVSAAVNLQLQKLELKLQQFSEMEALLQAERREVECMRQRLFLDRVQFRSRVRDVEAQLAKQMAGIRIEVPGGEKMSIDEQSAAGQGNQQGVEPYGEGMEGFMRHEI</sequence>
<dbReference type="Pfam" id="PF04433">
    <property type="entry name" value="SWIRM"/>
    <property type="match status" value="1"/>
</dbReference>
<feature type="region of interest" description="Disordered" evidence="6">
    <location>
        <begin position="515"/>
        <end position="570"/>
    </location>
</feature>
<dbReference type="InterPro" id="IPR001005">
    <property type="entry name" value="SANT/Myb"/>
</dbReference>
<dbReference type="InterPro" id="IPR041984">
    <property type="entry name" value="Rsc8/Ssr1/Ssr2_ZZ"/>
</dbReference>
<dbReference type="PROSITE" id="PS51293">
    <property type="entry name" value="SANT"/>
    <property type="match status" value="1"/>
</dbReference>
<organism evidence="10 11">
    <name type="scientific">Teratosphaeria destructans</name>
    <dbReference type="NCBI Taxonomy" id="418781"/>
    <lineage>
        <taxon>Eukaryota</taxon>
        <taxon>Fungi</taxon>
        <taxon>Dikarya</taxon>
        <taxon>Ascomycota</taxon>
        <taxon>Pezizomycotina</taxon>
        <taxon>Dothideomycetes</taxon>
        <taxon>Dothideomycetidae</taxon>
        <taxon>Mycosphaerellales</taxon>
        <taxon>Teratosphaeriaceae</taxon>
        <taxon>Teratosphaeria</taxon>
    </lineage>
</organism>